<organism evidence="2 3">
    <name type="scientific">Delitschia confertaspora ATCC 74209</name>
    <dbReference type="NCBI Taxonomy" id="1513339"/>
    <lineage>
        <taxon>Eukaryota</taxon>
        <taxon>Fungi</taxon>
        <taxon>Dikarya</taxon>
        <taxon>Ascomycota</taxon>
        <taxon>Pezizomycotina</taxon>
        <taxon>Dothideomycetes</taxon>
        <taxon>Pleosporomycetidae</taxon>
        <taxon>Pleosporales</taxon>
        <taxon>Delitschiaceae</taxon>
        <taxon>Delitschia</taxon>
    </lineage>
</organism>
<proteinExistence type="predicted"/>
<evidence type="ECO:0008006" key="4">
    <source>
        <dbReference type="Google" id="ProtNLM"/>
    </source>
</evidence>
<protein>
    <recommendedName>
        <fullName evidence="4">Peroxin/Ferlin domain-containing protein</fullName>
    </recommendedName>
</protein>
<comment type="caution">
    <text evidence="2">The sequence shown here is derived from an EMBL/GenBank/DDBJ whole genome shotgun (WGS) entry which is preliminary data.</text>
</comment>
<dbReference type="Proteomes" id="UP000799536">
    <property type="component" value="Unassembled WGS sequence"/>
</dbReference>
<keyword evidence="3" id="KW-1185">Reference proteome</keyword>
<dbReference type="AlphaFoldDB" id="A0A9P4MW60"/>
<dbReference type="PANTHER" id="PTHR23250:SF1">
    <property type="entry name" value="TECTONIN BETA-PROPELLER REPEAT-CONTAINING PROTEIN 1"/>
    <property type="match status" value="1"/>
</dbReference>
<evidence type="ECO:0000313" key="2">
    <source>
        <dbReference type="EMBL" id="KAF2201818.1"/>
    </source>
</evidence>
<name>A0A9P4MW60_9PLEO</name>
<dbReference type="PANTHER" id="PTHR23250">
    <property type="entry name" value="DYSFERLIN-RELATED"/>
    <property type="match status" value="1"/>
</dbReference>
<feature type="compositionally biased region" description="Basic and acidic residues" evidence="1">
    <location>
        <begin position="8"/>
        <end position="33"/>
    </location>
</feature>
<feature type="region of interest" description="Disordered" evidence="1">
    <location>
        <begin position="276"/>
        <end position="311"/>
    </location>
</feature>
<reference evidence="2" key="1">
    <citation type="journal article" date="2020" name="Stud. Mycol.">
        <title>101 Dothideomycetes genomes: a test case for predicting lifestyles and emergence of pathogens.</title>
        <authorList>
            <person name="Haridas S."/>
            <person name="Albert R."/>
            <person name="Binder M."/>
            <person name="Bloem J."/>
            <person name="Labutti K."/>
            <person name="Salamov A."/>
            <person name="Andreopoulos B."/>
            <person name="Baker S."/>
            <person name="Barry K."/>
            <person name="Bills G."/>
            <person name="Bluhm B."/>
            <person name="Cannon C."/>
            <person name="Castanera R."/>
            <person name="Culley D."/>
            <person name="Daum C."/>
            <person name="Ezra D."/>
            <person name="Gonzalez J."/>
            <person name="Henrissat B."/>
            <person name="Kuo A."/>
            <person name="Liang C."/>
            <person name="Lipzen A."/>
            <person name="Lutzoni F."/>
            <person name="Magnuson J."/>
            <person name="Mondo S."/>
            <person name="Nolan M."/>
            <person name="Ohm R."/>
            <person name="Pangilinan J."/>
            <person name="Park H.-J."/>
            <person name="Ramirez L."/>
            <person name="Alfaro M."/>
            <person name="Sun H."/>
            <person name="Tritt A."/>
            <person name="Yoshinaga Y."/>
            <person name="Zwiers L.-H."/>
            <person name="Turgeon B."/>
            <person name="Goodwin S."/>
            <person name="Spatafora J."/>
            <person name="Crous P."/>
            <person name="Grigoriev I."/>
        </authorList>
    </citation>
    <scope>NUCLEOTIDE SEQUENCE</scope>
    <source>
        <strain evidence="2">ATCC 74209</strain>
    </source>
</reference>
<dbReference type="EMBL" id="ML993960">
    <property type="protein sequence ID" value="KAF2201818.1"/>
    <property type="molecule type" value="Genomic_DNA"/>
</dbReference>
<accession>A0A9P4MW60</accession>
<dbReference type="InterPro" id="IPR051513">
    <property type="entry name" value="Tectonin_beta-prop"/>
</dbReference>
<dbReference type="OrthoDB" id="72441at2759"/>
<feature type="region of interest" description="Disordered" evidence="1">
    <location>
        <begin position="1"/>
        <end position="33"/>
    </location>
</feature>
<gene>
    <name evidence="2" type="ORF">GQ43DRAFT_19939</name>
</gene>
<sequence>MADQHINLVDHTDHEQEETPRERQTRDKTPTEESHVDILAVNITNAQVPDPSWVWEWKSWYVDMSDDVDEEGWQYSFYFHKFAWHGSHPWFHSFVRRRRWLRKRVKQHLPPRTKDNRERLFGETFSIGTSLARTNTAALSPMSSDESGSTDEEIRDVPTLMKCLKNAAIDREKIAAINKFVNEGGEELHYLAEQIPTIMKMLIFQDSRRQLLTTLMRTFDAAQEHRDEHKRRGEPEDEVEERRINNLLKAVEAADAACKRLEYWSDIRKLAVDGTADEATDTSHGWDHRWEGLDNSGPAHPEPSKYSTMNT</sequence>
<evidence type="ECO:0000313" key="3">
    <source>
        <dbReference type="Proteomes" id="UP000799536"/>
    </source>
</evidence>
<evidence type="ECO:0000256" key="1">
    <source>
        <dbReference type="SAM" id="MobiDB-lite"/>
    </source>
</evidence>